<protein>
    <submittedName>
        <fullName evidence="1">Uncharacterized protein</fullName>
    </submittedName>
</protein>
<dbReference type="EMBL" id="CP071872">
    <property type="protein sequence ID" value="UNM12309.1"/>
    <property type="molecule type" value="Genomic_DNA"/>
</dbReference>
<reference evidence="1 2" key="1">
    <citation type="submission" date="2021-03" db="EMBL/GenBank/DDBJ databases">
        <title>Complete genome of Streptomyces formicae strain 1H-GS9 (DSM 100524).</title>
        <authorList>
            <person name="Atanasov K.E."/>
            <person name="Altabella T."/>
            <person name="Ferrer A."/>
        </authorList>
    </citation>
    <scope>NUCLEOTIDE SEQUENCE [LARGE SCALE GENOMIC DNA]</scope>
    <source>
        <strain evidence="1 2">1H-GS9</strain>
    </source>
</reference>
<sequence>MALKLTVYISDECGPIAGLESAPQGELNKLADRVLNIACKHADFFIYRSGNAEIPRED</sequence>
<dbReference type="Proteomes" id="UP000828924">
    <property type="component" value="Chromosome"/>
</dbReference>
<evidence type="ECO:0000313" key="1">
    <source>
        <dbReference type="EMBL" id="UNM12309.1"/>
    </source>
</evidence>
<gene>
    <name evidence="1" type="ORF">J4032_12890</name>
</gene>
<evidence type="ECO:0000313" key="2">
    <source>
        <dbReference type="Proteomes" id="UP000828924"/>
    </source>
</evidence>
<accession>A0ABY3WLH1</accession>
<dbReference type="RefSeq" id="WP_242330917.1">
    <property type="nucleotide sequence ID" value="NZ_CP071872.1"/>
</dbReference>
<name>A0ABY3WLH1_9ACTN</name>
<organism evidence="1 2">
    <name type="scientific">Streptomyces formicae</name>
    <dbReference type="NCBI Taxonomy" id="1616117"/>
    <lineage>
        <taxon>Bacteria</taxon>
        <taxon>Bacillati</taxon>
        <taxon>Actinomycetota</taxon>
        <taxon>Actinomycetes</taxon>
        <taxon>Kitasatosporales</taxon>
        <taxon>Streptomycetaceae</taxon>
        <taxon>Streptomyces</taxon>
    </lineage>
</organism>
<proteinExistence type="predicted"/>
<keyword evidence="2" id="KW-1185">Reference proteome</keyword>